<accession>A0A816UAG2</accession>
<dbReference type="PANTHER" id="PTHR13140:SF863">
    <property type="entry name" value="MYOSIN MOTOR DOMAIN-CONTAINING PROTEIN"/>
    <property type="match status" value="1"/>
</dbReference>
<reference evidence="8" key="1">
    <citation type="submission" date="2021-01" db="EMBL/GenBank/DDBJ databases">
        <authorList>
            <consortium name="Genoscope - CEA"/>
            <person name="William W."/>
        </authorList>
    </citation>
    <scope>NUCLEOTIDE SEQUENCE</scope>
</reference>
<dbReference type="Proteomes" id="UP001295469">
    <property type="component" value="Chromosome C08"/>
</dbReference>
<dbReference type="InterPro" id="IPR001609">
    <property type="entry name" value="Myosin_head_motor_dom-like"/>
</dbReference>
<dbReference type="FunFam" id="1.20.120.720:FF:000011">
    <property type="entry name" value="Myosin 2"/>
    <property type="match status" value="1"/>
</dbReference>
<evidence type="ECO:0000313" key="8">
    <source>
        <dbReference type="EMBL" id="CAF2107696.1"/>
    </source>
</evidence>
<name>A0A816UAG2_BRANA</name>
<keyword evidence="5 6" id="KW-0009">Actin-binding</keyword>
<dbReference type="InterPro" id="IPR027417">
    <property type="entry name" value="P-loop_NTPase"/>
</dbReference>
<gene>
    <name evidence="8" type="ORF">DARMORV10_C08P11760.1</name>
</gene>
<comment type="similarity">
    <text evidence="6">Belongs to the TRAFAC class myosin-kinesin ATPase superfamily. Myosin family.</text>
</comment>
<feature type="domain" description="Myosin motor" evidence="7">
    <location>
        <begin position="156"/>
        <end position="600"/>
    </location>
</feature>
<sequence>MKHIFRSNPFFRRREHLFDDLSRSNFCYESFGLHILLRRGIPKVQLALAEDSSIVLTRWTASCSAFQGNFLNPLTGFSPEWMAPEVLRNEPSNGNNIEIALARNEPDASSRSSWFPESPVLRSQRNLILWCGGKDHLGMLANVSHEKILKNICKETYTGNILIAINPFQRLPHIYDAHMMQQYKGAPFGELNPHVFAVADVAYRAMINEGKSNSILVSGESGAGKTETTKMLMRYLAYLGGRAVTEGRTVEQQVLESNPVLEAFGNAKTVRNNNSSRFGKFVEIQFDKQGRISGAAIRTYLLERSRVCQISDPERNYHCFYLLCAAPQEEIEKYKLGHPKTFHYLNQSKCYELVGISDAHDYLATRRAMDIVGISEKEQEAIFRVVAAILHIGNIEFTKGKEVDSSVPKDDKAKFHLKTAAELLMCDLKALEDALCKRVMVTPEEVIKRSLDPESAVTSRDGLAKTVYSRLFDWLVNKINNSIGQDANSKCLIGVLDIYGFESFKTNSFEQFCINFTNEKLQQHFNQHVFKMEQEEYTKEAIDWSYIEFVDNKDVLDLIEKVCLTEKGQCYQIGCFNLTFSFLFHLQKPGGIIALLDEAW</sequence>
<dbReference type="GO" id="GO:0016459">
    <property type="term" value="C:myosin complex"/>
    <property type="evidence" value="ECO:0007669"/>
    <property type="project" value="UniProtKB-KW"/>
</dbReference>
<organism evidence="8">
    <name type="scientific">Brassica napus</name>
    <name type="common">Rape</name>
    <dbReference type="NCBI Taxonomy" id="3708"/>
    <lineage>
        <taxon>Eukaryota</taxon>
        <taxon>Viridiplantae</taxon>
        <taxon>Streptophyta</taxon>
        <taxon>Embryophyta</taxon>
        <taxon>Tracheophyta</taxon>
        <taxon>Spermatophyta</taxon>
        <taxon>Magnoliopsida</taxon>
        <taxon>eudicotyledons</taxon>
        <taxon>Gunneridae</taxon>
        <taxon>Pentapetalae</taxon>
        <taxon>rosids</taxon>
        <taxon>malvids</taxon>
        <taxon>Brassicales</taxon>
        <taxon>Brassicaceae</taxon>
        <taxon>Brassiceae</taxon>
        <taxon>Brassica</taxon>
    </lineage>
</organism>
<dbReference type="PRINTS" id="PR00193">
    <property type="entry name" value="MYOSINHEAVY"/>
</dbReference>
<proteinExistence type="inferred from homology"/>
<evidence type="ECO:0000259" key="7">
    <source>
        <dbReference type="PROSITE" id="PS51456"/>
    </source>
</evidence>
<evidence type="ECO:0000256" key="2">
    <source>
        <dbReference type="ARBA" id="ARBA00022840"/>
    </source>
</evidence>
<keyword evidence="3 6" id="KW-0518">Myosin</keyword>
<evidence type="ECO:0000256" key="1">
    <source>
        <dbReference type="ARBA" id="ARBA00022741"/>
    </source>
</evidence>
<comment type="caution">
    <text evidence="6">Lacks conserved residue(s) required for the propagation of feature annotation.</text>
</comment>
<dbReference type="AlphaFoldDB" id="A0A816UAG2"/>
<evidence type="ECO:0000256" key="4">
    <source>
        <dbReference type="ARBA" id="ARBA00023175"/>
    </source>
</evidence>
<dbReference type="PANTHER" id="PTHR13140">
    <property type="entry name" value="MYOSIN"/>
    <property type="match status" value="1"/>
</dbReference>
<dbReference type="SUPFAM" id="SSF52540">
    <property type="entry name" value="P-loop containing nucleoside triphosphate hydrolases"/>
    <property type="match status" value="1"/>
</dbReference>
<protein>
    <submittedName>
        <fullName evidence="8">(rape) hypothetical protein</fullName>
    </submittedName>
</protein>
<dbReference type="Pfam" id="PF00063">
    <property type="entry name" value="Myosin_head"/>
    <property type="match status" value="1"/>
</dbReference>
<dbReference type="GO" id="GO:0003774">
    <property type="term" value="F:cytoskeletal motor activity"/>
    <property type="evidence" value="ECO:0007669"/>
    <property type="project" value="UniProtKB-UniRule"/>
</dbReference>
<dbReference type="SMART" id="SM00242">
    <property type="entry name" value="MYSc"/>
    <property type="match status" value="1"/>
</dbReference>
<evidence type="ECO:0000256" key="3">
    <source>
        <dbReference type="ARBA" id="ARBA00023123"/>
    </source>
</evidence>
<dbReference type="Gene3D" id="1.20.58.530">
    <property type="match status" value="1"/>
</dbReference>
<dbReference type="InterPro" id="IPR036961">
    <property type="entry name" value="Kinesin_motor_dom_sf"/>
</dbReference>
<dbReference type="Gene3D" id="1.20.120.720">
    <property type="entry name" value="Myosin VI head, motor domain, U50 subdomain"/>
    <property type="match status" value="1"/>
</dbReference>
<evidence type="ECO:0000256" key="6">
    <source>
        <dbReference type="PROSITE-ProRule" id="PRU00782"/>
    </source>
</evidence>
<dbReference type="GO" id="GO:0005524">
    <property type="term" value="F:ATP binding"/>
    <property type="evidence" value="ECO:0007669"/>
    <property type="project" value="UniProtKB-UniRule"/>
</dbReference>
<keyword evidence="1 6" id="KW-0547">Nucleotide-binding</keyword>
<keyword evidence="4 6" id="KW-0505">Motor protein</keyword>
<keyword evidence="2 6" id="KW-0067">ATP-binding</keyword>
<feature type="binding site" evidence="6">
    <location>
        <begin position="219"/>
        <end position="226"/>
    </location>
    <ligand>
        <name>ATP</name>
        <dbReference type="ChEBI" id="CHEBI:30616"/>
    </ligand>
</feature>
<dbReference type="Gene3D" id="3.40.850.10">
    <property type="entry name" value="Kinesin motor domain"/>
    <property type="match status" value="1"/>
</dbReference>
<evidence type="ECO:0000256" key="5">
    <source>
        <dbReference type="ARBA" id="ARBA00023203"/>
    </source>
</evidence>
<dbReference type="EMBL" id="HG994372">
    <property type="protein sequence ID" value="CAF2107696.1"/>
    <property type="molecule type" value="Genomic_DNA"/>
</dbReference>
<dbReference type="PROSITE" id="PS51456">
    <property type="entry name" value="MYOSIN_MOTOR"/>
    <property type="match status" value="1"/>
</dbReference>
<dbReference type="GO" id="GO:0003779">
    <property type="term" value="F:actin binding"/>
    <property type="evidence" value="ECO:0007669"/>
    <property type="project" value="UniProtKB-KW"/>
</dbReference>